<comment type="caution">
    <text evidence="2">The sequence shown here is derived from an EMBL/GenBank/DDBJ whole genome shotgun (WGS) entry which is preliminary data.</text>
</comment>
<protein>
    <submittedName>
        <fullName evidence="2">Uncharacterized protein</fullName>
    </submittedName>
</protein>
<keyword evidence="1" id="KW-1133">Transmembrane helix</keyword>
<dbReference type="AlphaFoldDB" id="A0A7W4IFQ7"/>
<keyword evidence="1" id="KW-0472">Membrane</keyword>
<reference evidence="2 3" key="1">
    <citation type="submission" date="2020-04" db="EMBL/GenBank/DDBJ databases">
        <title>Description of novel Gluconacetobacter.</title>
        <authorList>
            <person name="Sombolestani A."/>
        </authorList>
    </citation>
    <scope>NUCLEOTIDE SEQUENCE [LARGE SCALE GENOMIC DNA]</scope>
    <source>
        <strain evidence="2 3">LMG 19747</strain>
    </source>
</reference>
<accession>A0A7W4IFQ7</accession>
<evidence type="ECO:0000256" key="1">
    <source>
        <dbReference type="SAM" id="Phobius"/>
    </source>
</evidence>
<feature type="transmembrane region" description="Helical" evidence="1">
    <location>
        <begin position="12"/>
        <end position="31"/>
    </location>
</feature>
<keyword evidence="1" id="KW-0812">Transmembrane</keyword>
<sequence length="76" mass="8416">MQPRVTRLSRKVLIGLGSASALAIAGAIAVYETSSLARRLLDIQVAAQRASVHPRRYVPVGLQQTPYVRFSRDFYT</sequence>
<organism evidence="2 3">
    <name type="scientific">Gluconacetobacter sacchari</name>
    <dbReference type="NCBI Taxonomy" id="92759"/>
    <lineage>
        <taxon>Bacteria</taxon>
        <taxon>Pseudomonadati</taxon>
        <taxon>Pseudomonadota</taxon>
        <taxon>Alphaproteobacteria</taxon>
        <taxon>Acetobacterales</taxon>
        <taxon>Acetobacteraceae</taxon>
        <taxon>Gluconacetobacter</taxon>
    </lineage>
</organism>
<dbReference type="Proteomes" id="UP000589085">
    <property type="component" value="Unassembled WGS sequence"/>
</dbReference>
<name>A0A7W4IFQ7_9PROT</name>
<evidence type="ECO:0000313" key="3">
    <source>
        <dbReference type="Proteomes" id="UP000589085"/>
    </source>
</evidence>
<dbReference type="RefSeq" id="WP_182998921.1">
    <property type="nucleotide sequence ID" value="NZ_JABEQJ010000030.1"/>
</dbReference>
<proteinExistence type="predicted"/>
<gene>
    <name evidence="2" type="ORF">HLH48_18090</name>
</gene>
<dbReference type="EMBL" id="JABEQJ010000030">
    <property type="protein sequence ID" value="MBB2162046.1"/>
    <property type="molecule type" value="Genomic_DNA"/>
</dbReference>
<evidence type="ECO:0000313" key="2">
    <source>
        <dbReference type="EMBL" id="MBB2162046.1"/>
    </source>
</evidence>